<name>A0A0F9NBH7_9ZZZZ</name>
<dbReference type="EMBL" id="LAZR01003724">
    <property type="protein sequence ID" value="KKN15319.1"/>
    <property type="molecule type" value="Genomic_DNA"/>
</dbReference>
<accession>A0A0F9NBH7</accession>
<organism evidence="1">
    <name type="scientific">marine sediment metagenome</name>
    <dbReference type="NCBI Taxonomy" id="412755"/>
    <lineage>
        <taxon>unclassified sequences</taxon>
        <taxon>metagenomes</taxon>
        <taxon>ecological metagenomes</taxon>
    </lineage>
</organism>
<comment type="caution">
    <text evidence="1">The sequence shown here is derived from an EMBL/GenBank/DDBJ whole genome shotgun (WGS) entry which is preliminary data.</text>
</comment>
<proteinExistence type="predicted"/>
<reference evidence="1" key="1">
    <citation type="journal article" date="2015" name="Nature">
        <title>Complex archaea that bridge the gap between prokaryotes and eukaryotes.</title>
        <authorList>
            <person name="Spang A."/>
            <person name="Saw J.H."/>
            <person name="Jorgensen S.L."/>
            <person name="Zaremba-Niedzwiedzka K."/>
            <person name="Martijn J."/>
            <person name="Lind A.E."/>
            <person name="van Eijk R."/>
            <person name="Schleper C."/>
            <person name="Guy L."/>
            <person name="Ettema T.J."/>
        </authorList>
    </citation>
    <scope>NUCLEOTIDE SEQUENCE</scope>
</reference>
<gene>
    <name evidence="1" type="ORF">LCGC14_0987180</name>
</gene>
<sequence length="679" mass="69583">MKVLKALQAVGLTLALLVGGLTASAIGDGQIIVSPPAGAAGAPTTATYITQTADATLSAEQNLDALASGILRVDTAAGVLTSLTDSAGIFANISDETGGTLLVGSAAPVFTTSIGLEAAGVLFTAANGGLTTAGLGDGTDENLTLNLNASNEATYTSSTGVATFNFTAADARITAEESVTTFVVLAADPNSNDGVSGIYWDDGDDFELGVLTSPTDGTTNPLYTIEFATGNLRMESLGGTFVVGGAGFIDYGTNGVRLSADLDGAYVWLGLGNGFDESITWNLDDVENTVGVSSTTAVDTFNFESISLQESGNAVPNATDHLGFFAATTSAQFFGVIDDETGGTLVVGSDSPVFTTHVDLEAAGVRLSAANGVLTILGTGDGVDEDLVFDLNAAAGRVHITGASIWQFNQGQTLLSTASLALDASGNVTVRGSEWVFNADDFRPGTADAGNDIGTLAIPVDRLYVLHRINASGISASESYKVGLGASLDPGDVAHDVLLAAGQAQSFDTSQSIILAAEITKRLDAPWAVGDDAGGLGEEDAGPAATLTFSRTATPDTISSDDTTFADCNALTTETGVILIDEGSTNDGIYEVASCTDSVLTLGNDVLVGDETSTAGEYTVRYIWPNTWYHFILIENAGTEDACFDRAESGATCLSESAYDERRFMQSFLTDANANLLGS</sequence>
<protein>
    <submittedName>
        <fullName evidence="1">Uncharacterized protein</fullName>
    </submittedName>
</protein>
<evidence type="ECO:0000313" key="1">
    <source>
        <dbReference type="EMBL" id="KKN15319.1"/>
    </source>
</evidence>
<dbReference type="AlphaFoldDB" id="A0A0F9NBH7"/>